<keyword evidence="14" id="KW-0511">Multifunctional enzyme</keyword>
<dbReference type="GO" id="GO:0003677">
    <property type="term" value="F:DNA binding"/>
    <property type="evidence" value="ECO:0007669"/>
    <property type="project" value="UniProtKB-KW"/>
</dbReference>
<keyword evidence="12" id="KW-0190">Covalent protein-DNA linkage</keyword>
<evidence type="ECO:0000256" key="15">
    <source>
        <dbReference type="ARBA" id="ARBA00030754"/>
    </source>
</evidence>
<dbReference type="Pfam" id="PF02407">
    <property type="entry name" value="Viral_Rep"/>
    <property type="match status" value="1"/>
</dbReference>
<evidence type="ECO:0000256" key="4">
    <source>
        <dbReference type="ARBA" id="ARBA00022679"/>
    </source>
</evidence>
<dbReference type="GO" id="GO:0016787">
    <property type="term" value="F:hydrolase activity"/>
    <property type="evidence" value="ECO:0007669"/>
    <property type="project" value="UniProtKB-KW"/>
</dbReference>
<dbReference type="GO" id="GO:0016779">
    <property type="term" value="F:nucleotidyltransferase activity"/>
    <property type="evidence" value="ECO:0007669"/>
    <property type="project" value="UniProtKB-KW"/>
</dbReference>
<evidence type="ECO:0000256" key="7">
    <source>
        <dbReference type="ARBA" id="ARBA00022722"/>
    </source>
</evidence>
<evidence type="ECO:0000256" key="14">
    <source>
        <dbReference type="ARBA" id="ARBA00023268"/>
    </source>
</evidence>
<gene>
    <name evidence="19" type="primary">Rep</name>
</gene>
<dbReference type="SUPFAM" id="SSF52540">
    <property type="entry name" value="P-loop containing nucleoside triphosphate hydrolases"/>
    <property type="match status" value="1"/>
</dbReference>
<reference evidence="19" key="1">
    <citation type="submission" date="2017-01" db="EMBL/GenBank/DDBJ databases">
        <title>High-throughput sequencing uncovers low homogeneity in the biogeography of single-stranded DNA viruses.</title>
        <authorList>
            <person name="Pearson V.M."/>
            <person name="Rokyta D.R."/>
        </authorList>
    </citation>
    <scope>NUCLEOTIDE SEQUENCE</scope>
</reference>
<dbReference type="GO" id="GO:0000166">
    <property type="term" value="F:nucleotide binding"/>
    <property type="evidence" value="ECO:0007669"/>
    <property type="project" value="UniProtKB-KW"/>
</dbReference>
<dbReference type="Pfam" id="PF00910">
    <property type="entry name" value="RNA_helicase"/>
    <property type="match status" value="1"/>
</dbReference>
<dbReference type="GO" id="GO:0042025">
    <property type="term" value="C:host cell nucleus"/>
    <property type="evidence" value="ECO:0007669"/>
    <property type="project" value="UniProtKB-SubCell"/>
</dbReference>
<comment type="catalytic activity">
    <reaction evidence="17">
        <text>ATP + H2O = ADP + phosphate + H(+)</text>
        <dbReference type="Rhea" id="RHEA:13065"/>
        <dbReference type="ChEBI" id="CHEBI:15377"/>
        <dbReference type="ChEBI" id="CHEBI:15378"/>
        <dbReference type="ChEBI" id="CHEBI:30616"/>
        <dbReference type="ChEBI" id="CHEBI:43474"/>
        <dbReference type="ChEBI" id="CHEBI:456216"/>
    </reaction>
</comment>
<keyword evidence="4" id="KW-0808">Transferase</keyword>
<evidence type="ECO:0000256" key="1">
    <source>
        <dbReference type="ARBA" id="ARBA00001936"/>
    </source>
</evidence>
<keyword evidence="6" id="KW-0235">DNA replication</keyword>
<comment type="cofactor">
    <cofactor evidence="1">
        <name>Mn(2+)</name>
        <dbReference type="ChEBI" id="CHEBI:29035"/>
    </cofactor>
</comment>
<organism evidence="19">
    <name type="scientific">uncultured virus</name>
    <dbReference type="NCBI Taxonomy" id="340016"/>
    <lineage>
        <taxon>Viruses</taxon>
        <taxon>environmental samples</taxon>
    </lineage>
</organism>
<keyword evidence="13" id="KW-0238">DNA-binding</keyword>
<dbReference type="PROSITE" id="PS52020">
    <property type="entry name" value="CRESS_DNA_REP"/>
    <property type="match status" value="1"/>
</dbReference>
<evidence type="ECO:0000256" key="8">
    <source>
        <dbReference type="ARBA" id="ARBA00022723"/>
    </source>
</evidence>
<comment type="subcellular location">
    <subcellularLocation>
        <location evidence="2">Host nucleus</location>
    </subcellularLocation>
</comment>
<dbReference type="GO" id="GO:0003724">
    <property type="term" value="F:RNA helicase activity"/>
    <property type="evidence" value="ECO:0007669"/>
    <property type="project" value="InterPro"/>
</dbReference>
<protein>
    <recommendedName>
        <fullName evidence="15">ATP-dependent helicase Rep</fullName>
    </recommendedName>
    <alternativeName>
        <fullName evidence="16">RepP</fullName>
    </alternativeName>
</protein>
<keyword evidence="11" id="KW-0378">Hydrolase</keyword>
<keyword evidence="8" id="KW-0479">Metal-binding</keyword>
<evidence type="ECO:0000256" key="9">
    <source>
        <dbReference type="ARBA" id="ARBA00022741"/>
    </source>
</evidence>
<keyword evidence="9" id="KW-0547">Nucleotide-binding</keyword>
<dbReference type="GO" id="GO:0006260">
    <property type="term" value="P:DNA replication"/>
    <property type="evidence" value="ECO:0007669"/>
    <property type="project" value="UniProtKB-KW"/>
</dbReference>
<keyword evidence="10" id="KW-0255">Endonuclease</keyword>
<dbReference type="EMBL" id="KY487917">
    <property type="protein sequence ID" value="AUM61902.1"/>
    <property type="molecule type" value="Genomic_DNA"/>
</dbReference>
<dbReference type="InterPro" id="IPR027417">
    <property type="entry name" value="P-loop_NTPase"/>
</dbReference>
<evidence type="ECO:0000313" key="19">
    <source>
        <dbReference type="EMBL" id="AUM61902.1"/>
    </source>
</evidence>
<feature type="domain" description="CRESS-DNA virus Rep endonuclease" evidence="18">
    <location>
        <begin position="5"/>
        <end position="107"/>
    </location>
</feature>
<keyword evidence="7" id="KW-0540">Nuclease</keyword>
<dbReference type="GO" id="GO:0003723">
    <property type="term" value="F:RNA binding"/>
    <property type="evidence" value="ECO:0007669"/>
    <property type="project" value="InterPro"/>
</dbReference>
<evidence type="ECO:0000256" key="5">
    <source>
        <dbReference type="ARBA" id="ARBA00022695"/>
    </source>
</evidence>
<proteinExistence type="inferred from homology"/>
<dbReference type="InterPro" id="IPR049912">
    <property type="entry name" value="CRESS_DNA_REP"/>
</dbReference>
<evidence type="ECO:0000256" key="3">
    <source>
        <dbReference type="ARBA" id="ARBA00008545"/>
    </source>
</evidence>
<evidence type="ECO:0000256" key="16">
    <source>
        <dbReference type="ARBA" id="ARBA00032243"/>
    </source>
</evidence>
<evidence type="ECO:0000256" key="2">
    <source>
        <dbReference type="ARBA" id="ARBA00004147"/>
    </source>
</evidence>
<comment type="similarity">
    <text evidence="3">Belongs to the nanoviruses/circoviruses replication-associated protein family.</text>
</comment>
<keyword evidence="5" id="KW-0548">Nucleotidyltransferase</keyword>
<dbReference type="InterPro" id="IPR000605">
    <property type="entry name" value="Helicase_SF3_ssDNA/RNA_vir"/>
</dbReference>
<dbReference type="GO" id="GO:0004519">
    <property type="term" value="F:endonuclease activity"/>
    <property type="evidence" value="ECO:0007669"/>
    <property type="project" value="UniProtKB-KW"/>
</dbReference>
<dbReference type="Gene3D" id="3.40.1310.20">
    <property type="match status" value="1"/>
</dbReference>
<evidence type="ECO:0000256" key="11">
    <source>
        <dbReference type="ARBA" id="ARBA00022801"/>
    </source>
</evidence>
<dbReference type="Gene3D" id="3.40.50.300">
    <property type="entry name" value="P-loop containing nucleotide triphosphate hydrolases"/>
    <property type="match status" value="1"/>
</dbReference>
<accession>A0A2K9LSQ6</accession>
<evidence type="ECO:0000256" key="13">
    <source>
        <dbReference type="ARBA" id="ARBA00023125"/>
    </source>
</evidence>
<evidence type="ECO:0000256" key="17">
    <source>
        <dbReference type="ARBA" id="ARBA00049360"/>
    </source>
</evidence>
<sequence>MAAPRSLAKAWVFTAHSTSEVPHVDLDWPWADLSYGIYQHEQCPTTGRYHLQGYCVFAKRVRLSYVKRLHSTAHWEVARGSAVSNRAYCTKLDSRVPGTEPIEFGEIAAVGGQGKATEYVQAMELLRLQPTATEEDFAAVAPSVWLRLPTAYSRARQLFHGNNVRRDGVRVIVYVGPAGCGKSDDVFRRYVGAYWKAPGKWWDKYDRQECVVFDDFDGSWFSCSELLRILDRYPVLVETKGSHTDLDATHTYVITSNVNPEEWYRKHCETVPAHKKAILRRITTIIHYVGDDKFQAPMWRIMSGKDYMAPPPMVPVTGYEPFFVPADPAQYVPDLSAVDI</sequence>
<evidence type="ECO:0000259" key="18">
    <source>
        <dbReference type="PROSITE" id="PS52020"/>
    </source>
</evidence>
<name>A0A2K9LSQ6_9VIRU</name>
<evidence type="ECO:0000256" key="12">
    <source>
        <dbReference type="ARBA" id="ARBA00023124"/>
    </source>
</evidence>
<evidence type="ECO:0000256" key="6">
    <source>
        <dbReference type="ARBA" id="ARBA00022705"/>
    </source>
</evidence>
<dbReference type="GO" id="GO:0046872">
    <property type="term" value="F:metal ion binding"/>
    <property type="evidence" value="ECO:0007669"/>
    <property type="project" value="UniProtKB-KW"/>
</dbReference>
<evidence type="ECO:0000256" key="10">
    <source>
        <dbReference type="ARBA" id="ARBA00022759"/>
    </source>
</evidence>